<dbReference type="InterPro" id="IPR020904">
    <property type="entry name" value="Sc_DH/Rdtase_CS"/>
</dbReference>
<dbReference type="InterPro" id="IPR002347">
    <property type="entry name" value="SDR_fam"/>
</dbReference>
<dbReference type="PROSITE" id="PS00061">
    <property type="entry name" value="ADH_SHORT"/>
    <property type="match status" value="1"/>
</dbReference>
<dbReference type="SUPFAM" id="SSF51735">
    <property type="entry name" value="NAD(P)-binding Rossmann-fold domains"/>
    <property type="match status" value="1"/>
</dbReference>
<dbReference type="PANTHER" id="PTHR42760">
    <property type="entry name" value="SHORT-CHAIN DEHYDROGENASES/REDUCTASES FAMILY MEMBER"/>
    <property type="match status" value="1"/>
</dbReference>
<accession>A0AAE4WKS6</accession>
<reference evidence="3 4" key="1">
    <citation type="submission" date="2019-12" db="EMBL/GenBank/DDBJ databases">
        <title>Whole-genome sequencing of Allorhizobium vitis.</title>
        <authorList>
            <person name="Gan H.M."/>
            <person name="Szegedi E."/>
            <person name="Burr T."/>
            <person name="Savka M.A."/>
        </authorList>
    </citation>
    <scope>NUCLEOTIDE SEQUENCE [LARGE SCALE GENOMIC DNA]</scope>
    <source>
        <strain evidence="3 4">CG989</strain>
    </source>
</reference>
<evidence type="ECO:0000313" key="3">
    <source>
        <dbReference type="EMBL" id="MUZ61007.1"/>
    </source>
</evidence>
<dbReference type="AlphaFoldDB" id="A0AAE4WKS6"/>
<evidence type="ECO:0000256" key="2">
    <source>
        <dbReference type="ARBA" id="ARBA00023002"/>
    </source>
</evidence>
<gene>
    <name evidence="3" type="ORF">GOZ95_26680</name>
</gene>
<dbReference type="EMBL" id="WPHM01000028">
    <property type="protein sequence ID" value="MUZ61007.1"/>
    <property type="molecule type" value="Genomic_DNA"/>
</dbReference>
<proteinExistence type="inferred from homology"/>
<dbReference type="GO" id="GO:0048038">
    <property type="term" value="F:quinone binding"/>
    <property type="evidence" value="ECO:0007669"/>
    <property type="project" value="TreeGrafter"/>
</dbReference>
<dbReference type="PRINTS" id="PR00081">
    <property type="entry name" value="GDHRDH"/>
</dbReference>
<protein>
    <submittedName>
        <fullName evidence="3">SDR family oxidoreductase</fullName>
    </submittedName>
</protein>
<dbReference type="FunFam" id="3.40.50.720:FF:000084">
    <property type="entry name" value="Short-chain dehydrogenase reductase"/>
    <property type="match status" value="1"/>
</dbReference>
<evidence type="ECO:0000256" key="1">
    <source>
        <dbReference type="ARBA" id="ARBA00006484"/>
    </source>
</evidence>
<dbReference type="GO" id="GO:0006633">
    <property type="term" value="P:fatty acid biosynthetic process"/>
    <property type="evidence" value="ECO:0007669"/>
    <property type="project" value="TreeGrafter"/>
</dbReference>
<keyword evidence="2" id="KW-0560">Oxidoreductase</keyword>
<comment type="similarity">
    <text evidence="1">Belongs to the short-chain dehydrogenases/reductases (SDR) family.</text>
</comment>
<dbReference type="InterPro" id="IPR036291">
    <property type="entry name" value="NAD(P)-bd_dom_sf"/>
</dbReference>
<dbReference type="PANTHER" id="PTHR42760:SF133">
    <property type="entry name" value="3-OXOACYL-[ACYL-CARRIER-PROTEIN] REDUCTASE"/>
    <property type="match status" value="1"/>
</dbReference>
<sequence length="242" mass="25976">MRANRQRTALIFGGKSGIGAAVGNLFEQSGFRICVADLFEPSELVQGLSLDRIVCDVSDAKSVRHAVDGALQTLGHIDILINNAGTGTSATELQQVSLQEWRRVFEVNIYGTLHAIQAVLPHMLERGYGRIINTASQLAHKPAPGQAAYCASKAALVALTVSLAQEVAAKGITVNCVCPGPTDTQMWHSSDPAWKEWKISQLPIRRLGSVDEIASAYLYLASDEAAFMIGQSLSPNGGDVMW</sequence>
<evidence type="ECO:0000313" key="4">
    <source>
        <dbReference type="Proteomes" id="UP000436692"/>
    </source>
</evidence>
<organism evidence="3 4">
    <name type="scientific">Agrobacterium vitis</name>
    <name type="common">Rhizobium vitis</name>
    <dbReference type="NCBI Taxonomy" id="373"/>
    <lineage>
        <taxon>Bacteria</taxon>
        <taxon>Pseudomonadati</taxon>
        <taxon>Pseudomonadota</taxon>
        <taxon>Alphaproteobacteria</taxon>
        <taxon>Hyphomicrobiales</taxon>
        <taxon>Rhizobiaceae</taxon>
        <taxon>Rhizobium/Agrobacterium group</taxon>
        <taxon>Agrobacterium</taxon>
    </lineage>
</organism>
<dbReference type="PRINTS" id="PR00080">
    <property type="entry name" value="SDRFAMILY"/>
</dbReference>
<name>A0AAE4WKS6_AGRVI</name>
<dbReference type="RefSeq" id="WP_156551587.1">
    <property type="nucleotide sequence ID" value="NZ_JABAEJ010000027.1"/>
</dbReference>
<dbReference type="Proteomes" id="UP000436692">
    <property type="component" value="Unassembled WGS sequence"/>
</dbReference>
<dbReference type="Pfam" id="PF13561">
    <property type="entry name" value="adh_short_C2"/>
    <property type="match status" value="1"/>
</dbReference>
<dbReference type="Gene3D" id="3.40.50.720">
    <property type="entry name" value="NAD(P)-binding Rossmann-like Domain"/>
    <property type="match status" value="1"/>
</dbReference>
<dbReference type="CDD" id="cd05233">
    <property type="entry name" value="SDR_c"/>
    <property type="match status" value="1"/>
</dbReference>
<dbReference type="GO" id="GO:0016616">
    <property type="term" value="F:oxidoreductase activity, acting on the CH-OH group of donors, NAD or NADP as acceptor"/>
    <property type="evidence" value="ECO:0007669"/>
    <property type="project" value="TreeGrafter"/>
</dbReference>
<comment type="caution">
    <text evidence="3">The sequence shown here is derived from an EMBL/GenBank/DDBJ whole genome shotgun (WGS) entry which is preliminary data.</text>
</comment>